<keyword evidence="3" id="KW-1185">Reference proteome</keyword>
<dbReference type="InterPro" id="IPR018640">
    <property type="entry name" value="DUF2063"/>
</dbReference>
<reference evidence="2" key="1">
    <citation type="submission" date="2021-01" db="EMBL/GenBank/DDBJ databases">
        <title>Modified the classification status of verrucomicrobia.</title>
        <authorList>
            <person name="Feng X."/>
        </authorList>
    </citation>
    <scope>NUCLEOTIDE SEQUENCE</scope>
    <source>
        <strain evidence="2">KCTC 22041</strain>
    </source>
</reference>
<evidence type="ECO:0000259" key="1">
    <source>
        <dbReference type="Pfam" id="PF09836"/>
    </source>
</evidence>
<organism evidence="2 3">
    <name type="scientific">Luteolibacter pohnpeiensis</name>
    <dbReference type="NCBI Taxonomy" id="454153"/>
    <lineage>
        <taxon>Bacteria</taxon>
        <taxon>Pseudomonadati</taxon>
        <taxon>Verrucomicrobiota</taxon>
        <taxon>Verrucomicrobiia</taxon>
        <taxon>Verrucomicrobiales</taxon>
        <taxon>Verrucomicrobiaceae</taxon>
        <taxon>Luteolibacter</taxon>
    </lineage>
</organism>
<dbReference type="Pfam" id="PF09836">
    <property type="entry name" value="DUF2063"/>
    <property type="match status" value="1"/>
</dbReference>
<dbReference type="RefSeq" id="WP_200271844.1">
    <property type="nucleotide sequence ID" value="NZ_JAENIJ010000023.1"/>
</dbReference>
<dbReference type="EMBL" id="JAENIJ010000023">
    <property type="protein sequence ID" value="MBK1883570.1"/>
    <property type="molecule type" value="Genomic_DNA"/>
</dbReference>
<dbReference type="GO" id="GO:0003677">
    <property type="term" value="F:DNA binding"/>
    <property type="evidence" value="ECO:0007669"/>
    <property type="project" value="UniProtKB-KW"/>
</dbReference>
<dbReference type="AlphaFoldDB" id="A0A934S5P3"/>
<feature type="domain" description="Putative DNA-binding" evidence="1">
    <location>
        <begin position="9"/>
        <end position="118"/>
    </location>
</feature>
<evidence type="ECO:0000313" key="3">
    <source>
        <dbReference type="Proteomes" id="UP000603141"/>
    </source>
</evidence>
<evidence type="ECO:0000313" key="2">
    <source>
        <dbReference type="EMBL" id="MBK1883570.1"/>
    </source>
</evidence>
<proteinExistence type="predicted"/>
<dbReference type="Proteomes" id="UP000603141">
    <property type="component" value="Unassembled WGS sequence"/>
</dbReference>
<accession>A0A934S5P3</accession>
<comment type="caution">
    <text evidence="2">The sequence shown here is derived from an EMBL/GenBank/DDBJ whole genome shotgun (WGS) entry which is preliminary data.</text>
</comment>
<protein>
    <submittedName>
        <fullName evidence="2">DNA-binding domain-containing protein</fullName>
    </submittedName>
</protein>
<name>A0A934S5P3_9BACT</name>
<keyword evidence="2" id="KW-0238">DNA-binding</keyword>
<gene>
    <name evidence="2" type="ORF">JIN85_14190</name>
</gene>
<sequence>MKPLLEATQKEFFTALLEPLRGSSRMATDFTPTNDPHSDHFLQVADRLVRPGPNLTPAEGLELYHRQYWFRLIDSLAEDFPGLRRLLGETRFWQLIESYLLSHPSRSFTLRHLGQSLPPMVTESEGEFAGSVAQVEWTMMLAFEAAQLPLPDAVSFTESRIQLQPHVHILELPVAAGKWLDREATDILPFVREPSLVVVWRTHSGSVVHRTVDRAALPMLAALRQGGLLEHLLAEVEKDLPDTEQVFEWFRDWQQLGWFGVSTLQIS</sequence>